<sequence>MDDERLRGETPGLSLRDAIRAARMEAAERSGVIVELRDATLARLSMLNELLDPVFAQVPLEHVDLFDRGLMPGEIPRLFIDMVAHVTLARDRRTYRFLQDTRSGRHVLAESANANDIVDAVTRYIARRLIAREQAMVSVGAPPEIAAAEPHPAPHHPAPAPPAPPETDRAEGGGRALPFLLGLVLGALVMFALTSFYPEITARLSLP</sequence>
<feature type="compositionally biased region" description="Pro residues" evidence="1">
    <location>
        <begin position="155"/>
        <end position="165"/>
    </location>
</feature>
<proteinExistence type="predicted"/>
<evidence type="ECO:0000256" key="2">
    <source>
        <dbReference type="SAM" id="Phobius"/>
    </source>
</evidence>
<name>A0A9E7A4V5_9HYPH</name>
<evidence type="ECO:0000313" key="3">
    <source>
        <dbReference type="EMBL" id="UOK69558.1"/>
    </source>
</evidence>
<evidence type="ECO:0000256" key="1">
    <source>
        <dbReference type="SAM" id="MobiDB-lite"/>
    </source>
</evidence>
<keyword evidence="2" id="KW-0812">Transmembrane</keyword>
<feature type="transmembrane region" description="Helical" evidence="2">
    <location>
        <begin position="176"/>
        <end position="197"/>
    </location>
</feature>
<dbReference type="KEGG" id="apol:K9D25_12410"/>
<dbReference type="AlphaFoldDB" id="A0A9E7A4V5"/>
<dbReference type="RefSeq" id="WP_244375569.1">
    <property type="nucleotide sequence ID" value="NZ_CP083239.1"/>
</dbReference>
<dbReference type="EMBL" id="CP083239">
    <property type="protein sequence ID" value="UOK69558.1"/>
    <property type="molecule type" value="Genomic_DNA"/>
</dbReference>
<accession>A0A9E7A4V5</accession>
<dbReference type="Proteomes" id="UP000831684">
    <property type="component" value="Chromosome"/>
</dbReference>
<organism evidence="3 4">
    <name type="scientific">Ancylobacter polymorphus</name>
    <dbReference type="NCBI Taxonomy" id="223390"/>
    <lineage>
        <taxon>Bacteria</taxon>
        <taxon>Pseudomonadati</taxon>
        <taxon>Pseudomonadota</taxon>
        <taxon>Alphaproteobacteria</taxon>
        <taxon>Hyphomicrobiales</taxon>
        <taxon>Xanthobacteraceae</taxon>
        <taxon>Ancylobacter</taxon>
    </lineage>
</organism>
<reference evidence="3" key="1">
    <citation type="submission" date="2021-09" db="EMBL/GenBank/DDBJ databases">
        <title>Network and meta-omics reveal the key degrader and cooperation patterns in an efficient 1,4-dioxane-degrading microbial community.</title>
        <authorList>
            <person name="Dai C."/>
        </authorList>
    </citation>
    <scope>NUCLEOTIDE SEQUENCE</scope>
    <source>
        <strain evidence="3">ZM13</strain>
    </source>
</reference>
<feature type="region of interest" description="Disordered" evidence="1">
    <location>
        <begin position="145"/>
        <end position="171"/>
    </location>
</feature>
<gene>
    <name evidence="3" type="ORF">K9D25_12410</name>
</gene>
<protein>
    <submittedName>
        <fullName evidence="3">Uncharacterized protein</fullName>
    </submittedName>
</protein>
<evidence type="ECO:0000313" key="4">
    <source>
        <dbReference type="Proteomes" id="UP000831684"/>
    </source>
</evidence>
<keyword evidence="2" id="KW-1133">Transmembrane helix</keyword>
<keyword evidence="2" id="KW-0472">Membrane</keyword>